<evidence type="ECO:0000313" key="18">
    <source>
        <dbReference type="EMBL" id="RHL55137.1"/>
    </source>
</evidence>
<dbReference type="EMBL" id="WCRS01000005">
    <property type="protein sequence ID" value="KAB4474784.1"/>
    <property type="molecule type" value="Genomic_DNA"/>
</dbReference>
<dbReference type="InterPro" id="IPR007627">
    <property type="entry name" value="RNA_pol_sigma70_r2"/>
</dbReference>
<dbReference type="EMBL" id="JAQNVG010000038">
    <property type="protein sequence ID" value="MDC2237936.1"/>
    <property type="molecule type" value="Genomic_DNA"/>
</dbReference>
<dbReference type="EMBL" id="QSJP01000030">
    <property type="protein sequence ID" value="RHD81657.1"/>
    <property type="molecule type" value="Genomic_DNA"/>
</dbReference>
<dbReference type="Gene3D" id="1.10.1740.10">
    <property type="match status" value="1"/>
</dbReference>
<dbReference type="GO" id="GO:0016987">
    <property type="term" value="F:sigma factor activity"/>
    <property type="evidence" value="ECO:0007669"/>
    <property type="project" value="UniProtKB-KW"/>
</dbReference>
<evidence type="ECO:0000313" key="20">
    <source>
        <dbReference type="EMBL" id="UYU69734.1"/>
    </source>
</evidence>
<keyword evidence="3" id="KW-0731">Sigma factor</keyword>
<dbReference type="Proteomes" id="UP001156216">
    <property type="component" value="Chromosome"/>
</dbReference>
<dbReference type="GO" id="GO:0006352">
    <property type="term" value="P:DNA-templated transcription initiation"/>
    <property type="evidence" value="ECO:0007669"/>
    <property type="project" value="InterPro"/>
</dbReference>
<dbReference type="EMBL" id="CP083680">
    <property type="protein sequence ID" value="UYU66195.1"/>
    <property type="molecule type" value="Genomic_DNA"/>
</dbReference>
<evidence type="ECO:0000313" key="9">
    <source>
        <dbReference type="EMBL" id="CUP52948.1"/>
    </source>
</evidence>
<evidence type="ECO:0000313" key="24">
    <source>
        <dbReference type="Proteomes" id="UP000283616"/>
    </source>
</evidence>
<dbReference type="InterPro" id="IPR014284">
    <property type="entry name" value="RNA_pol_sigma-70_dom"/>
</dbReference>
<dbReference type="SUPFAM" id="SSF88946">
    <property type="entry name" value="Sigma2 domain of RNA polymerase sigma factors"/>
    <property type="match status" value="1"/>
</dbReference>
<dbReference type="EMBL" id="CP083685">
    <property type="protein sequence ID" value="UYU88936.1"/>
    <property type="molecule type" value="Genomic_DNA"/>
</dbReference>
<dbReference type="Pfam" id="PF04542">
    <property type="entry name" value="Sigma70_r2"/>
    <property type="match status" value="1"/>
</dbReference>
<evidence type="ECO:0000313" key="12">
    <source>
        <dbReference type="EMBL" id="KAB4458729.1"/>
    </source>
</evidence>
<reference evidence="24 25" key="2">
    <citation type="submission" date="2018-08" db="EMBL/GenBank/DDBJ databases">
        <title>A genome reference for cultivated species of the human gut microbiota.</title>
        <authorList>
            <person name="Zou Y."/>
            <person name="Xue W."/>
            <person name="Luo G."/>
        </authorList>
    </citation>
    <scope>NUCLEOTIDE SEQUENCE [LARGE SCALE GENOMIC DNA]</scope>
    <source>
        <strain evidence="18 24">AF37-12</strain>
        <strain evidence="17 25">AM30-26</strain>
    </source>
</reference>
<evidence type="ECO:0000313" key="8">
    <source>
        <dbReference type="EMBL" id="CUP43052.1"/>
    </source>
</evidence>
<keyword evidence="2" id="KW-0805">Transcription regulation</keyword>
<feature type="domain" description="RNA polymerase sigma factor 70 region 4 type 2" evidence="6">
    <location>
        <begin position="117"/>
        <end position="167"/>
    </location>
</feature>
<evidence type="ECO:0000313" key="26">
    <source>
        <dbReference type="Proteomes" id="UP000436825"/>
    </source>
</evidence>
<dbReference type="Proteomes" id="UP001217776">
    <property type="component" value="Unassembled WGS sequence"/>
</dbReference>
<dbReference type="SMR" id="A0A0P0FG87"/>
<reference evidence="22 23" key="1">
    <citation type="submission" date="2015-09" db="EMBL/GenBank/DDBJ databases">
        <authorList>
            <consortium name="Pathogen Informatics"/>
        </authorList>
    </citation>
    <scope>NUCLEOTIDE SEQUENCE [LARGE SCALE GENOMIC DNA]</scope>
    <source>
        <strain evidence="8 23">2789STDY5834899</strain>
        <strain evidence="9 22">2789STDY5834945</strain>
    </source>
</reference>
<dbReference type="EMBL" id="WCRW01000001">
    <property type="protein sequence ID" value="KAB4458729.1"/>
    <property type="molecule type" value="Genomic_DNA"/>
</dbReference>
<evidence type="ECO:0000313" key="21">
    <source>
        <dbReference type="EMBL" id="UYU88936.1"/>
    </source>
</evidence>
<reference evidence="19 32" key="6">
    <citation type="submission" date="2021-06" db="EMBL/GenBank/DDBJ databases">
        <title>Interrogation of the integrated mobile genetic elements in gut-associated Bacteroides with a consensus prediction approach.</title>
        <authorList>
            <person name="Campbell D.E."/>
            <person name="Leigh J.R."/>
            <person name="Kim T."/>
            <person name="England W."/>
            <person name="Whitaker R.J."/>
            <person name="Degnan P.H."/>
        </authorList>
    </citation>
    <scope>NUCLEOTIDE SEQUENCE [LARGE SCALE GENOMIC DNA]</scope>
    <source>
        <strain evidence="21">VPI-3443</strain>
        <strain evidence="20">VPI-BTDOT2</strain>
        <strain evidence="19 32">WAL8669</strain>
    </source>
</reference>
<evidence type="ECO:0000259" key="5">
    <source>
        <dbReference type="Pfam" id="PF04542"/>
    </source>
</evidence>
<sequence>MKISFSRQTKERAFKQLYEDYYAPFCLYAKRFVDDKEVREDIVSDVFTSLWDKLDTDSFDLQSETALGYIKMCVKNSCLNFLKHQEYEWSYAENIQKKAPLYETETDSVYTLDELYRMLYETLNKLPENYRTVFMKSFFEGKTHAEIAEEMNLSVKSINRYKQKTMELLRNELKDYLPLFLLFLSPEQL</sequence>
<evidence type="ECO:0000313" key="27">
    <source>
        <dbReference type="Proteomes" id="UP000436858"/>
    </source>
</evidence>
<dbReference type="Proteomes" id="UP000283616">
    <property type="component" value="Unassembled WGS sequence"/>
</dbReference>
<dbReference type="GO" id="GO:0003677">
    <property type="term" value="F:DNA binding"/>
    <property type="evidence" value="ECO:0007669"/>
    <property type="project" value="InterPro"/>
</dbReference>
<dbReference type="Proteomes" id="UP000782901">
    <property type="component" value="Unassembled WGS sequence"/>
</dbReference>
<dbReference type="Proteomes" id="UP000460317">
    <property type="component" value="Unassembled WGS sequence"/>
</dbReference>
<dbReference type="Proteomes" id="UP000095541">
    <property type="component" value="Unassembled WGS sequence"/>
</dbReference>
<evidence type="ECO:0000313" key="32">
    <source>
        <dbReference type="Proteomes" id="UP001156218"/>
    </source>
</evidence>
<dbReference type="Pfam" id="PF08281">
    <property type="entry name" value="Sigma70_r4_2"/>
    <property type="match status" value="1"/>
</dbReference>
<dbReference type="Proteomes" id="UP000436825">
    <property type="component" value="Unassembled WGS sequence"/>
</dbReference>
<evidence type="ECO:0000259" key="6">
    <source>
        <dbReference type="Pfam" id="PF08281"/>
    </source>
</evidence>
<evidence type="ECO:0000313" key="22">
    <source>
        <dbReference type="Proteomes" id="UP000095541"/>
    </source>
</evidence>
<gene>
    <name evidence="7" type="ORF">BatF92_12930</name>
    <name evidence="18" type="ORF">DW011_19135</name>
    <name evidence="17" type="ORF">DW780_23790</name>
    <name evidence="8" type="ORF">ERS852511_02099</name>
    <name evidence="9" type="ORF">ERS852557_00901</name>
    <name evidence="13" type="ORF">GAN59_10480</name>
    <name evidence="12" type="ORF">GAN75_01380</name>
    <name evidence="14" type="ORF">GAN91_02645</name>
    <name evidence="11" type="ORF">GAN93_03360</name>
    <name evidence="10" type="ORF">GAO51_04655</name>
    <name evidence="15" type="ORF">KHY35_05715</name>
    <name evidence="20" type="ORF">KQP59_15755</name>
    <name evidence="19" type="ORF">KQP68_21930</name>
    <name evidence="21" type="ORF">KQP74_13315</name>
    <name evidence="16" type="ORF">PO127_19525</name>
</gene>
<evidence type="ECO:0000313" key="16">
    <source>
        <dbReference type="EMBL" id="MDC2237936.1"/>
    </source>
</evidence>
<evidence type="ECO:0000313" key="30">
    <source>
        <dbReference type="Proteomes" id="UP000488521"/>
    </source>
</evidence>
<name>A0A0P0FG87_BACT4</name>
<reference evidence="26 27" key="3">
    <citation type="journal article" date="2019" name="Nat. Med.">
        <title>A library of human gut bacterial isolates paired with longitudinal multiomics data enables mechanistic microbiome research.</title>
        <authorList>
            <person name="Poyet M."/>
            <person name="Groussin M."/>
            <person name="Gibbons S.M."/>
            <person name="Avila-Pacheco J."/>
            <person name="Jiang X."/>
            <person name="Kearney S.M."/>
            <person name="Perrotta A.R."/>
            <person name="Berdy B."/>
            <person name="Zhao S."/>
            <person name="Lieberman T.D."/>
            <person name="Swanson P.K."/>
            <person name="Smith M."/>
            <person name="Roesemann S."/>
            <person name="Alexander J.E."/>
            <person name="Rich S.A."/>
            <person name="Livny J."/>
            <person name="Vlamakis H."/>
            <person name="Clish C."/>
            <person name="Bullock K."/>
            <person name="Deik A."/>
            <person name="Scott J."/>
            <person name="Pierce K.A."/>
            <person name="Xavier R.J."/>
            <person name="Alm E.J."/>
        </authorList>
    </citation>
    <scope>NUCLEOTIDE SEQUENCE [LARGE SCALE GENOMIC DNA]</scope>
    <source>
        <strain evidence="13 30">BIOML-A156</strain>
        <strain evidence="12 26">BIOML-A160</strain>
        <strain evidence="14 27">BIOML-A162</strain>
        <strain evidence="11 29">BIOML-A165</strain>
        <strain evidence="10 28">BIOML-A188</strain>
    </source>
</reference>
<protein>
    <submittedName>
        <fullName evidence="8">RNA polymerase ECF-type sigma factor</fullName>
    </submittedName>
    <submittedName>
        <fullName evidence="12">RNA polymerase sigma-70 factor</fullName>
    </submittedName>
</protein>
<dbReference type="EMBL" id="AP022660">
    <property type="protein sequence ID" value="BCA49351.1"/>
    <property type="molecule type" value="Genomic_DNA"/>
</dbReference>
<evidence type="ECO:0000313" key="28">
    <source>
        <dbReference type="Proteomes" id="UP000440614"/>
    </source>
</evidence>
<dbReference type="EMBL" id="CP083681">
    <property type="protein sequence ID" value="UYU69734.1"/>
    <property type="molecule type" value="Genomic_DNA"/>
</dbReference>
<dbReference type="InterPro" id="IPR036388">
    <property type="entry name" value="WH-like_DNA-bd_sf"/>
</dbReference>
<evidence type="ECO:0000256" key="4">
    <source>
        <dbReference type="ARBA" id="ARBA00023163"/>
    </source>
</evidence>
<evidence type="ECO:0000313" key="31">
    <source>
        <dbReference type="Proteomes" id="UP000500882"/>
    </source>
</evidence>
<evidence type="ECO:0000313" key="14">
    <source>
        <dbReference type="EMBL" id="KAB4486927.1"/>
    </source>
</evidence>
<evidence type="ECO:0000313" key="10">
    <source>
        <dbReference type="EMBL" id="KAB4315210.1"/>
    </source>
</evidence>
<dbReference type="Proteomes" id="UP000488521">
    <property type="component" value="Unassembled WGS sequence"/>
</dbReference>
<dbReference type="Proteomes" id="UP000284785">
    <property type="component" value="Unassembled WGS sequence"/>
</dbReference>
<evidence type="ECO:0000313" key="15">
    <source>
        <dbReference type="EMBL" id="MBS5410203.1"/>
    </source>
</evidence>
<dbReference type="PATRIC" id="fig|818.23.peg.3375"/>
<dbReference type="EMBL" id="CZBI01000001">
    <property type="protein sequence ID" value="CUP52948.1"/>
    <property type="molecule type" value="Genomic_DNA"/>
</dbReference>
<dbReference type="AlphaFoldDB" id="A0A0P0FG87"/>
<dbReference type="OMA" id="FEGKTHA"/>
<organism evidence="12 26">
    <name type="scientific">Bacteroides thetaiotaomicron</name>
    <dbReference type="NCBI Taxonomy" id="818"/>
    <lineage>
        <taxon>Bacteria</taxon>
        <taxon>Pseudomonadati</taxon>
        <taxon>Bacteroidota</taxon>
        <taxon>Bacteroidia</taxon>
        <taxon>Bacteroidales</taxon>
        <taxon>Bacteroidaceae</taxon>
        <taxon>Bacteroides</taxon>
    </lineage>
</organism>
<dbReference type="Proteomes" id="UP000095576">
    <property type="component" value="Unassembled WGS sequence"/>
</dbReference>
<dbReference type="NCBIfam" id="TIGR02937">
    <property type="entry name" value="sigma70-ECF"/>
    <property type="match status" value="1"/>
</dbReference>
<dbReference type="Proteomes" id="UP000500882">
    <property type="component" value="Chromosome"/>
</dbReference>
<dbReference type="Gene3D" id="1.10.10.10">
    <property type="entry name" value="Winged helix-like DNA-binding domain superfamily/Winged helix DNA-binding domain"/>
    <property type="match status" value="1"/>
</dbReference>
<proteinExistence type="inferred from homology"/>
<dbReference type="EMBL" id="WCSY01000003">
    <property type="protein sequence ID" value="KAB4315210.1"/>
    <property type="molecule type" value="Genomic_DNA"/>
</dbReference>
<dbReference type="PANTHER" id="PTHR43133:SF46">
    <property type="entry name" value="RNA POLYMERASE SIGMA-70 FACTOR ECF SUBFAMILY"/>
    <property type="match status" value="1"/>
</dbReference>
<dbReference type="EMBL" id="WCSB01000002">
    <property type="protein sequence ID" value="KAB4454718.1"/>
    <property type="molecule type" value="Genomic_DNA"/>
</dbReference>
<evidence type="ECO:0000313" key="7">
    <source>
        <dbReference type="EMBL" id="BCA49351.1"/>
    </source>
</evidence>
<dbReference type="EMBL" id="WCRY01000002">
    <property type="protein sequence ID" value="KAB4486927.1"/>
    <property type="molecule type" value="Genomic_DNA"/>
</dbReference>
<dbReference type="CDD" id="cd06171">
    <property type="entry name" value="Sigma70_r4"/>
    <property type="match status" value="1"/>
</dbReference>
<reference evidence="7 31" key="4">
    <citation type="submission" date="2020-02" db="EMBL/GenBank/DDBJ databases">
        <title>Whole-genome sequencing and comparative analysis of the genomes of Bacteroides thetaiotaomicron and Escherichia coli isolated from a healthy resident in Vietnam.</title>
        <authorList>
            <person name="Mohsin M."/>
            <person name="Tanaka K."/>
            <person name="Kawahara R."/>
            <person name="Kondo S."/>
            <person name="Noguchi H."/>
            <person name="Motooka D."/>
            <person name="Nakamura S."/>
            <person name="Khong D.T."/>
            <person name="Nguyen T.N."/>
            <person name="Tran H.T."/>
            <person name="Yamamoto Y."/>
        </authorList>
    </citation>
    <scope>NUCLEOTIDE SEQUENCE [LARGE SCALE GENOMIC DNA]</scope>
    <source>
        <strain evidence="7 31">F9-2</strain>
    </source>
</reference>
<dbReference type="Proteomes" id="UP000440614">
    <property type="component" value="Unassembled WGS sequence"/>
</dbReference>
<evidence type="ECO:0000256" key="2">
    <source>
        <dbReference type="ARBA" id="ARBA00023015"/>
    </source>
</evidence>
<evidence type="ECO:0000313" key="29">
    <source>
        <dbReference type="Proteomes" id="UP000460317"/>
    </source>
</evidence>
<dbReference type="NCBIfam" id="TIGR02985">
    <property type="entry name" value="Sig70_bacteroi1"/>
    <property type="match status" value="1"/>
</dbReference>
<evidence type="ECO:0000256" key="3">
    <source>
        <dbReference type="ARBA" id="ARBA00023082"/>
    </source>
</evidence>
<evidence type="ECO:0000313" key="13">
    <source>
        <dbReference type="EMBL" id="KAB4474784.1"/>
    </source>
</evidence>
<evidence type="ECO:0000313" key="17">
    <source>
        <dbReference type="EMBL" id="RHD81657.1"/>
    </source>
</evidence>
<dbReference type="Proteomes" id="UP000436858">
    <property type="component" value="Unassembled WGS sequence"/>
</dbReference>
<evidence type="ECO:0000313" key="25">
    <source>
        <dbReference type="Proteomes" id="UP000284785"/>
    </source>
</evidence>
<dbReference type="InterPro" id="IPR013324">
    <property type="entry name" value="RNA_pol_sigma_r3/r4-like"/>
</dbReference>
<dbReference type="RefSeq" id="WP_011109391.1">
    <property type="nucleotide sequence ID" value="NZ_AP022660.1"/>
</dbReference>
<dbReference type="Proteomes" id="UP001156218">
    <property type="component" value="Chromosome"/>
</dbReference>
<evidence type="ECO:0000313" key="23">
    <source>
        <dbReference type="Proteomes" id="UP000095576"/>
    </source>
</evidence>
<comment type="similarity">
    <text evidence="1">Belongs to the sigma-70 factor family. ECF subfamily.</text>
</comment>
<accession>A0A0P0FG87</accession>
<evidence type="ECO:0000256" key="1">
    <source>
        <dbReference type="ARBA" id="ARBA00010641"/>
    </source>
</evidence>
<keyword evidence="4" id="KW-0804">Transcription</keyword>
<dbReference type="EMBL" id="QROV01000025">
    <property type="protein sequence ID" value="RHL55137.1"/>
    <property type="molecule type" value="Genomic_DNA"/>
</dbReference>
<dbReference type="Proteomes" id="UP001162960">
    <property type="component" value="Chromosome"/>
</dbReference>
<dbReference type="GeneID" id="60925877"/>
<evidence type="ECO:0000313" key="11">
    <source>
        <dbReference type="EMBL" id="KAB4454718.1"/>
    </source>
</evidence>
<dbReference type="KEGG" id="btho:Btheta7330_03282"/>
<reference evidence="15" key="5">
    <citation type="submission" date="2021-02" db="EMBL/GenBank/DDBJ databases">
        <title>Infant gut strain persistence is associated with maternal origin, phylogeny, and functional potential including surface adhesion and iron acquisition.</title>
        <authorList>
            <person name="Lou Y.C."/>
        </authorList>
    </citation>
    <scope>NUCLEOTIDE SEQUENCE</scope>
    <source>
        <strain evidence="15">L3_082_243G1_dasL3_082_243G1_maxbin2.maxbin.015s ta_sub</strain>
    </source>
</reference>
<evidence type="ECO:0000313" key="19">
    <source>
        <dbReference type="EMBL" id="UYU66195.1"/>
    </source>
</evidence>
<dbReference type="InterPro" id="IPR039425">
    <property type="entry name" value="RNA_pol_sigma-70-like"/>
</dbReference>
<dbReference type="InterPro" id="IPR014327">
    <property type="entry name" value="RNA_pol_sigma70_bacteroid"/>
</dbReference>
<dbReference type="InterPro" id="IPR013249">
    <property type="entry name" value="RNA_pol_sigma70_r4_t2"/>
</dbReference>
<reference evidence="16" key="7">
    <citation type="submission" date="2022-10" db="EMBL/GenBank/DDBJ databases">
        <title>Human gut microbiome strain richness.</title>
        <authorList>
            <person name="Chen-Liaw A."/>
        </authorList>
    </citation>
    <scope>NUCLEOTIDE SEQUENCE</scope>
    <source>
        <strain evidence="16">1001283st1_A3_1001283B150304_161114</strain>
    </source>
</reference>
<feature type="domain" description="RNA polymerase sigma-70 region 2" evidence="5">
    <location>
        <begin position="17"/>
        <end position="85"/>
    </location>
</feature>
<dbReference type="PANTHER" id="PTHR43133">
    <property type="entry name" value="RNA POLYMERASE ECF-TYPE SIGMA FACTO"/>
    <property type="match status" value="1"/>
</dbReference>
<dbReference type="EMBL" id="JAGZEE010000005">
    <property type="protein sequence ID" value="MBS5410203.1"/>
    <property type="molecule type" value="Genomic_DNA"/>
</dbReference>
<dbReference type="InterPro" id="IPR013325">
    <property type="entry name" value="RNA_pol_sigma_r2"/>
</dbReference>
<dbReference type="SUPFAM" id="SSF88659">
    <property type="entry name" value="Sigma3 and sigma4 domains of RNA polymerase sigma factors"/>
    <property type="match status" value="1"/>
</dbReference>
<dbReference type="EMBL" id="CZAP01000005">
    <property type="protein sequence ID" value="CUP43052.1"/>
    <property type="molecule type" value="Genomic_DNA"/>
</dbReference>